<gene>
    <name evidence="1" type="ORF">AMD01_02810</name>
</gene>
<dbReference type="AlphaFoldDB" id="A0A0M0LHY0"/>
<dbReference type="EMBL" id="LILC01000002">
    <property type="protein sequence ID" value="KOO50690.1"/>
    <property type="molecule type" value="Genomic_DNA"/>
</dbReference>
<dbReference type="Proteomes" id="UP000037558">
    <property type="component" value="Unassembled WGS sequence"/>
</dbReference>
<sequence length="75" mass="8126">MKKYLGIISVFILLLALLASSGVLIHTSDYVSNTILIAGIVLSFIAMLFSKRGVWKIISIVLLVIVSLFAVAFLS</sequence>
<accession>A0A0M0LHY0</accession>
<name>A0A0M0LHY0_9BACI</name>
<evidence type="ECO:0000313" key="2">
    <source>
        <dbReference type="Proteomes" id="UP000037558"/>
    </source>
</evidence>
<comment type="caution">
    <text evidence="1">The sequence shown here is derived from an EMBL/GenBank/DDBJ whole genome shotgun (WGS) entry which is preliminary data.</text>
</comment>
<protein>
    <submittedName>
        <fullName evidence="1">Uncharacterized protein</fullName>
    </submittedName>
</protein>
<dbReference type="RefSeq" id="WP_053399860.1">
    <property type="nucleotide sequence ID" value="NZ_JAMAUM010000003.1"/>
</dbReference>
<organism evidence="1 2">
    <name type="scientific">Priestia koreensis</name>
    <dbReference type="NCBI Taxonomy" id="284581"/>
    <lineage>
        <taxon>Bacteria</taxon>
        <taxon>Bacillati</taxon>
        <taxon>Bacillota</taxon>
        <taxon>Bacilli</taxon>
        <taxon>Bacillales</taxon>
        <taxon>Bacillaceae</taxon>
        <taxon>Priestia</taxon>
    </lineage>
</organism>
<reference evidence="2" key="1">
    <citation type="submission" date="2015-08" db="EMBL/GenBank/DDBJ databases">
        <title>Fjat-14210 dsm16467.</title>
        <authorList>
            <person name="Liu B."/>
            <person name="Wang J."/>
            <person name="Zhu Y."/>
            <person name="Liu G."/>
            <person name="Chen Q."/>
            <person name="Chen Z."/>
            <person name="Lan J."/>
            <person name="Che J."/>
            <person name="Ge C."/>
            <person name="Shi H."/>
            <person name="Pan Z."/>
            <person name="Liu X."/>
        </authorList>
    </citation>
    <scope>NUCLEOTIDE SEQUENCE [LARGE SCALE GENOMIC DNA]</scope>
    <source>
        <strain evidence="2">DSM 16467</strain>
    </source>
</reference>
<proteinExistence type="predicted"/>
<dbReference type="STRING" id="284581.AMD01_02810"/>
<dbReference type="PATRIC" id="fig|284581.3.peg.840"/>
<evidence type="ECO:0000313" key="1">
    <source>
        <dbReference type="EMBL" id="KOO50690.1"/>
    </source>
</evidence>
<keyword evidence="2" id="KW-1185">Reference proteome</keyword>